<comment type="cofactor">
    <cofactor evidence="1">
        <name>Mn(2+)</name>
        <dbReference type="ChEBI" id="CHEBI:29035"/>
    </cofactor>
</comment>
<feature type="region of interest" description="Disordered" evidence="11">
    <location>
        <begin position="433"/>
        <end position="519"/>
    </location>
</feature>
<feature type="region of interest" description="Disordered" evidence="11">
    <location>
        <begin position="172"/>
        <end position="252"/>
    </location>
</feature>
<feature type="region of interest" description="Disordered" evidence="11">
    <location>
        <begin position="719"/>
        <end position="742"/>
    </location>
</feature>
<dbReference type="PANTHER" id="PTHR13832">
    <property type="entry name" value="PROTEIN PHOSPHATASE 2C"/>
    <property type="match status" value="1"/>
</dbReference>
<dbReference type="VEuPathDB" id="ToxoDB:BESB_050180"/>
<feature type="compositionally biased region" description="Basic and acidic residues" evidence="11">
    <location>
        <begin position="1087"/>
        <end position="1103"/>
    </location>
</feature>
<keyword evidence="6" id="KW-0479">Metal-binding</keyword>
<comment type="caution">
    <text evidence="13">The sequence shown here is derived from an EMBL/GenBank/DDBJ whole genome shotgun (WGS) entry which is preliminary data.</text>
</comment>
<dbReference type="EMBL" id="NWUJ01000003">
    <property type="protein sequence ID" value="PFH36826.1"/>
    <property type="molecule type" value="Genomic_DNA"/>
</dbReference>
<feature type="compositionally biased region" description="Gly residues" evidence="11">
    <location>
        <begin position="725"/>
        <end position="741"/>
    </location>
</feature>
<name>A0A2A9MLD2_BESBE</name>
<reference evidence="13 14" key="1">
    <citation type="submission" date="2017-09" db="EMBL/GenBank/DDBJ databases">
        <title>Genome sequencing of Besnoitia besnoiti strain Bb-Ger1.</title>
        <authorList>
            <person name="Schares G."/>
            <person name="Venepally P."/>
            <person name="Lorenzi H.A."/>
        </authorList>
    </citation>
    <scope>NUCLEOTIDE SEQUENCE [LARGE SCALE GENOMIC DNA]</scope>
    <source>
        <strain evidence="13 14">Bb-Ger1</strain>
    </source>
</reference>
<dbReference type="AlphaFoldDB" id="A0A2A9MLD2"/>
<evidence type="ECO:0000313" key="13">
    <source>
        <dbReference type="EMBL" id="PFH36826.1"/>
    </source>
</evidence>
<comment type="subcellular location">
    <subcellularLocation>
        <location evidence="3">Membrane</location>
        <topology evidence="3">Peripheral membrane protein</topology>
    </subcellularLocation>
</comment>
<dbReference type="RefSeq" id="XP_029220835.1">
    <property type="nucleotide sequence ID" value="XM_029363469.1"/>
</dbReference>
<proteinExistence type="inferred from homology"/>
<feature type="compositionally biased region" description="Low complexity" evidence="11">
    <location>
        <begin position="189"/>
        <end position="201"/>
    </location>
</feature>
<dbReference type="STRING" id="94643.A0A2A9MLD2"/>
<evidence type="ECO:0000313" key="14">
    <source>
        <dbReference type="Proteomes" id="UP000224006"/>
    </source>
</evidence>
<gene>
    <name evidence="13" type="ORF">BESB_050180</name>
</gene>
<dbReference type="InterPro" id="IPR001932">
    <property type="entry name" value="PPM-type_phosphatase-like_dom"/>
</dbReference>
<dbReference type="InterPro" id="IPR000222">
    <property type="entry name" value="PP2C_BS"/>
</dbReference>
<dbReference type="KEGG" id="bbes:BESB_050180"/>
<feature type="domain" description="PPM-type phosphatase" evidence="12">
    <location>
        <begin position="276"/>
        <end position="970"/>
    </location>
</feature>
<dbReference type="Proteomes" id="UP000224006">
    <property type="component" value="Chromosome III"/>
</dbReference>
<dbReference type="PROSITE" id="PS51746">
    <property type="entry name" value="PPM_2"/>
    <property type="match status" value="1"/>
</dbReference>
<keyword evidence="14" id="KW-1185">Reference proteome</keyword>
<dbReference type="Pfam" id="PF00481">
    <property type="entry name" value="PP2C"/>
    <property type="match status" value="2"/>
</dbReference>
<dbReference type="GeneID" id="40309948"/>
<keyword evidence="7 10" id="KW-0378">Hydrolase</keyword>
<feature type="compositionally biased region" description="Low complexity" evidence="11">
    <location>
        <begin position="100"/>
        <end position="116"/>
    </location>
</feature>
<dbReference type="Gene3D" id="3.60.40.10">
    <property type="entry name" value="PPM-type phosphatase domain"/>
    <property type="match status" value="2"/>
</dbReference>
<evidence type="ECO:0000256" key="4">
    <source>
        <dbReference type="ARBA" id="ARBA00006702"/>
    </source>
</evidence>
<dbReference type="EC" id="3.1.3.16" evidence="5"/>
<dbReference type="InterPro" id="IPR015655">
    <property type="entry name" value="PP2C"/>
</dbReference>
<feature type="region of interest" description="Disordered" evidence="11">
    <location>
        <begin position="54"/>
        <end position="128"/>
    </location>
</feature>
<feature type="compositionally biased region" description="Basic and acidic residues" evidence="11">
    <location>
        <begin position="1060"/>
        <end position="1079"/>
    </location>
</feature>
<evidence type="ECO:0000256" key="11">
    <source>
        <dbReference type="SAM" id="MobiDB-lite"/>
    </source>
</evidence>
<keyword evidence="9" id="KW-0464">Manganese</keyword>
<organism evidence="13 14">
    <name type="scientific">Besnoitia besnoiti</name>
    <name type="common">Apicomplexan protozoan</name>
    <dbReference type="NCBI Taxonomy" id="94643"/>
    <lineage>
        <taxon>Eukaryota</taxon>
        <taxon>Sar</taxon>
        <taxon>Alveolata</taxon>
        <taxon>Apicomplexa</taxon>
        <taxon>Conoidasida</taxon>
        <taxon>Coccidia</taxon>
        <taxon>Eucoccidiorida</taxon>
        <taxon>Eimeriorina</taxon>
        <taxon>Sarcocystidae</taxon>
        <taxon>Besnoitia</taxon>
    </lineage>
</organism>
<keyword evidence="8 10" id="KW-0904">Protein phosphatase</keyword>
<dbReference type="InterPro" id="IPR036457">
    <property type="entry name" value="PPM-type-like_dom_sf"/>
</dbReference>
<dbReference type="SMART" id="SM00332">
    <property type="entry name" value="PP2Cc"/>
    <property type="match status" value="1"/>
</dbReference>
<dbReference type="GO" id="GO:0046872">
    <property type="term" value="F:metal ion binding"/>
    <property type="evidence" value="ECO:0007669"/>
    <property type="project" value="UniProtKB-KW"/>
</dbReference>
<sequence length="1116" mass="113244">MGAYLSAPDSSKVTTSGACTALNLRWSTCSMQGWRVSMEDSHLVLYAKTFSHSTSASPSSSSAPLLPTSSPSAAGATLQVPPAGAVASAAPGGDKSLGLPPADDPAGSADAASPQATPSTVRSPGVACSTAECSGAGASVGVPPMAMGSGVLAAGPDEEVYFQWGELTLVKRPPRTQRRSGTGSGSPAGPGALAPGMSPGPCGAPRCGGEANLSLLEGEFDKEADEEKGRKASGDEEEKGNKSGGSFRPTAAARRAFRRRRCSSSGAPDEEKGGAGAGLLALEEEEEEITPEDVETGDVKLALFAVFDGHGGAHVARYAAEHLPQALLAQEGFRQSQYGAALRGAYLEVDEELRLESSQDELSFLTHHPPGHMQRLEQNAVVLGAPQSGPASGTACSRRSVRHSGAGTGTGRVFAACTSPFLHTGGDAKALSGAPAVPSLEGKQAAPAGGATARPLGEPSPVGRIDEEAPAGALAGISEEGEETAGEKDVEKAGGAEAATRGRAAPGGSVPGSSSDAECVDDAPVNVSLASRHSLKRGYGVASALPSSLAEGSPEAKVAGPKSGSVAIPRDASREIPPQPPHGTGRGPSAPASESSADECFVPKPRSRPPSPSDHAVSSGYAQSPGRHPAGATASRLAGCVSPRTGAADKGAGGAIGLSGLAPAYVSKEAARGDAAASDGEEGRGGGAAFAEADSRGLPQLPLFPPACLVAAREGTPAERAASTAGGGWGQQAEGAAGGNAHGHHVPSLLVGRGKSLRASLSGFVDGVRNSLNLGRLFSRAVGGGSQPNALKSLASLAGCTAITVLVTPSWIIVGNVGDSRCVMCRGDEAVELSRDHKPQLPEERIRIYAAGGYLEMGRVNGNLNLSRALGDLVYKQDSTLPAEKQIVSAVPDIVSLHRDPEKDEFIIIGCDGIWELLSSQEVVDFIRKRIEDTADLSQILQELLDSLLSPNPAVFEYGCDNMTAILVDLKPETRQHRLAAFYSTSSQAFSSSGSTSLGHLGSLLVPGGEEAGAVAPKETEETEPDAAAESPSPREQPATEASSSPEKREKADSAAGPKDGSRVHKGSEGRGKGDDKTRRGVVAKGTEAKGAEAAADSKREAEGSDALPQKTGEES</sequence>
<comment type="cofactor">
    <cofactor evidence="2">
        <name>Mg(2+)</name>
        <dbReference type="ChEBI" id="CHEBI:18420"/>
    </cofactor>
</comment>
<evidence type="ECO:0000259" key="12">
    <source>
        <dbReference type="PROSITE" id="PS51746"/>
    </source>
</evidence>
<evidence type="ECO:0000256" key="5">
    <source>
        <dbReference type="ARBA" id="ARBA00013081"/>
    </source>
</evidence>
<dbReference type="GO" id="GO:0004722">
    <property type="term" value="F:protein serine/threonine phosphatase activity"/>
    <property type="evidence" value="ECO:0007669"/>
    <property type="project" value="UniProtKB-EC"/>
</dbReference>
<dbReference type="PANTHER" id="PTHR13832:SF565">
    <property type="entry name" value="AT28366P-RELATED"/>
    <property type="match status" value="1"/>
</dbReference>
<evidence type="ECO:0000256" key="3">
    <source>
        <dbReference type="ARBA" id="ARBA00004170"/>
    </source>
</evidence>
<dbReference type="OrthoDB" id="10264738at2759"/>
<evidence type="ECO:0000256" key="2">
    <source>
        <dbReference type="ARBA" id="ARBA00001946"/>
    </source>
</evidence>
<feature type="compositionally biased region" description="Low complexity" evidence="11">
    <location>
        <begin position="54"/>
        <end position="93"/>
    </location>
</feature>
<evidence type="ECO:0000256" key="10">
    <source>
        <dbReference type="RuleBase" id="RU003465"/>
    </source>
</evidence>
<dbReference type="CDD" id="cd00143">
    <property type="entry name" value="PP2Cc"/>
    <property type="match status" value="1"/>
</dbReference>
<feature type="region of interest" description="Disordered" evidence="11">
    <location>
        <begin position="257"/>
        <end position="276"/>
    </location>
</feature>
<feature type="compositionally biased region" description="Low complexity" evidence="11">
    <location>
        <begin position="495"/>
        <end position="515"/>
    </location>
</feature>
<feature type="compositionally biased region" description="Basic and acidic residues" evidence="11">
    <location>
        <begin position="219"/>
        <end position="234"/>
    </location>
</feature>
<protein>
    <recommendedName>
        <fullName evidence="5">protein-serine/threonine phosphatase</fullName>
        <ecNumber evidence="5">3.1.3.16</ecNumber>
    </recommendedName>
</protein>
<feature type="compositionally biased region" description="Basic and acidic residues" evidence="11">
    <location>
        <begin position="485"/>
        <end position="494"/>
    </location>
</feature>
<dbReference type="SUPFAM" id="SSF81606">
    <property type="entry name" value="PP2C-like"/>
    <property type="match status" value="2"/>
</dbReference>
<feature type="region of interest" description="Disordered" evidence="11">
    <location>
        <begin position="390"/>
        <end position="409"/>
    </location>
</feature>
<feature type="region of interest" description="Disordered" evidence="11">
    <location>
        <begin position="1001"/>
        <end position="1116"/>
    </location>
</feature>
<dbReference type="PROSITE" id="PS01032">
    <property type="entry name" value="PPM_1"/>
    <property type="match status" value="1"/>
</dbReference>
<evidence type="ECO:0000256" key="7">
    <source>
        <dbReference type="ARBA" id="ARBA00022801"/>
    </source>
</evidence>
<feature type="region of interest" description="Disordered" evidence="11">
    <location>
        <begin position="545"/>
        <end position="634"/>
    </location>
</feature>
<accession>A0A2A9MLD2</accession>
<evidence type="ECO:0000256" key="8">
    <source>
        <dbReference type="ARBA" id="ARBA00022912"/>
    </source>
</evidence>
<evidence type="ECO:0000256" key="9">
    <source>
        <dbReference type="ARBA" id="ARBA00023211"/>
    </source>
</evidence>
<evidence type="ECO:0000256" key="1">
    <source>
        <dbReference type="ARBA" id="ARBA00001936"/>
    </source>
</evidence>
<evidence type="ECO:0000256" key="6">
    <source>
        <dbReference type="ARBA" id="ARBA00022723"/>
    </source>
</evidence>
<comment type="similarity">
    <text evidence="4 10">Belongs to the PP2C family.</text>
</comment>
<dbReference type="GO" id="GO:0016020">
    <property type="term" value="C:membrane"/>
    <property type="evidence" value="ECO:0007669"/>
    <property type="project" value="UniProtKB-SubCell"/>
</dbReference>